<protein>
    <submittedName>
        <fullName evidence="2">Uncharacterized protein</fullName>
    </submittedName>
</protein>
<dbReference type="EMBL" id="JWIY01000004">
    <property type="protein sequence ID" value="KIC77360.1"/>
    <property type="molecule type" value="Genomic_DNA"/>
</dbReference>
<name>A0A0C1K2X2_STRCV</name>
<keyword evidence="1" id="KW-0472">Membrane</keyword>
<feature type="transmembrane region" description="Helical" evidence="1">
    <location>
        <begin position="7"/>
        <end position="31"/>
    </location>
</feature>
<proteinExistence type="predicted"/>
<sequence length="111" mass="12370">MKKLYKIFLTIAAAFMIGATVIPSSTSVIYANSMKYEEVVPFRDRGVCGDMNKNSYTYKRYCLKDGSASATLTPAQRDCLWALGLGVFSFSTTWYSLLMAYGPVVYQCLKA</sequence>
<feature type="transmembrane region" description="Helical" evidence="1">
    <location>
        <begin position="80"/>
        <end position="101"/>
    </location>
</feature>
<evidence type="ECO:0000313" key="2">
    <source>
        <dbReference type="EMBL" id="KIC77360.1"/>
    </source>
</evidence>
<reference evidence="2 3" key="1">
    <citation type="submission" date="2014-12" db="EMBL/GenBank/DDBJ databases">
        <title>Partial genome sequence of Streptococcus constellatus KCOM 1650 (= ChDC B144).</title>
        <authorList>
            <person name="Kook J.-K."/>
            <person name="Park S.-N."/>
            <person name="Lim Y.K."/>
            <person name="Jo E."/>
        </authorList>
    </citation>
    <scope>NUCLEOTIDE SEQUENCE [LARGE SCALE GENOMIC DNA]</scope>
    <source>
        <strain evidence="2 3">KCOM 1650</strain>
    </source>
</reference>
<dbReference type="RefSeq" id="WP_003071588.1">
    <property type="nucleotide sequence ID" value="NZ_CAJPUH010000029.1"/>
</dbReference>
<dbReference type="OrthoDB" id="2225771at2"/>
<dbReference type="AlphaFoldDB" id="A0A0C1K2X2"/>
<keyword evidence="1" id="KW-0812">Transmembrane</keyword>
<comment type="caution">
    <text evidence="2">The sequence shown here is derived from an EMBL/GenBank/DDBJ whole genome shotgun (WGS) entry which is preliminary data.</text>
</comment>
<dbReference type="Proteomes" id="UP000031339">
    <property type="component" value="Unassembled WGS sequence"/>
</dbReference>
<organism evidence="2 3">
    <name type="scientific">Streptococcus constellatus</name>
    <dbReference type="NCBI Taxonomy" id="76860"/>
    <lineage>
        <taxon>Bacteria</taxon>
        <taxon>Bacillati</taxon>
        <taxon>Bacillota</taxon>
        <taxon>Bacilli</taxon>
        <taxon>Lactobacillales</taxon>
        <taxon>Streptococcaceae</taxon>
        <taxon>Streptococcus</taxon>
        <taxon>Streptococcus anginosus group</taxon>
    </lineage>
</organism>
<evidence type="ECO:0000256" key="1">
    <source>
        <dbReference type="SAM" id="Phobius"/>
    </source>
</evidence>
<evidence type="ECO:0000313" key="3">
    <source>
        <dbReference type="Proteomes" id="UP000031339"/>
    </source>
</evidence>
<dbReference type="GeneID" id="93847950"/>
<accession>A0A0C1K2X2</accession>
<gene>
    <name evidence="2" type="ORF">RN79_08825</name>
</gene>
<keyword evidence="1" id="KW-1133">Transmembrane helix</keyword>